<evidence type="ECO:0000313" key="1">
    <source>
        <dbReference type="EMBL" id="GKX66616.1"/>
    </source>
</evidence>
<proteinExistence type="predicted"/>
<accession>A0ACB5RCY3</accession>
<sequence>MDDNNVKEKTNYPRRRPYRTPKKQEVKAENKVENKEIKEEKNEQIVEDVKSENVQVKPKAKTQTRRKPTTKKEKQKIKIIPLGGLNEIGKNITVIEYKDEIAIIDCGLKFPEEDMFGIDIVIPDISYLLKNKDKIKGIFLTHGHEDHIGALPYVLKQINVPVYGTKLTLGIVETKLKEHNLLSVVDLKRIQPRDIIKLDNMSVEFIKTNHSIADSVAIAVHTPLGVVLHTGDFKIDYTPIDGEVMDFARFAELGKKGVIAMLADSTNVERDGYTQSEKSVGEKLEMLFGKAKGRILVATFASNIHRIQQIVKAAEKYGRRVAVSGRSMENIVQVGIELGYLVVEKDTMIGIDDINKYTEDKIVVITTGSQGEPMSALARMAASEHKKINIVPGDMVIISATPIPGNEKLVSKIINQLVKKGANVIYGSAQGIHVSGHACKEELKLMQTLVRPKFFIPVHGEYRHLKQHGELATTVGLKPENLIIGDNGDIIEVTRDSIKKNGTVTSGQIFVDGLGVGDVGNIVLRDRKHLSQDGILTVVATIERESGMIIAGPDIISRGFVYVRESEILMDEAREIVRNVLRECEENKITDWATLKSSIRDSLRSFLYEKTKRKPMILPIIMEI</sequence>
<comment type="caution">
    <text evidence="1">The sequence shown here is derived from an EMBL/GenBank/DDBJ whole genome shotgun (WGS) entry which is preliminary data.</text>
</comment>
<reference evidence="1" key="1">
    <citation type="journal article" date="2025" name="Int. J. Syst. Evol. Microbiol.">
        <title>Inconstantimicrobium mannanitabidum sp. nov., a novel member of the family Clostridiaceae isolated from anoxic soil under the treatment of reductive soil disinfestation.</title>
        <authorList>
            <person name="Ueki A."/>
            <person name="Tonouchi A."/>
            <person name="Honma S."/>
            <person name="Kaku N."/>
            <person name="Ueki K."/>
        </authorList>
    </citation>
    <scope>NUCLEOTIDE SEQUENCE</scope>
    <source>
        <strain evidence="1">TW13</strain>
    </source>
</reference>
<dbReference type="EMBL" id="BROD01000001">
    <property type="protein sequence ID" value="GKX66616.1"/>
    <property type="molecule type" value="Genomic_DNA"/>
</dbReference>
<organism evidence="1 2">
    <name type="scientific">Inconstantimicrobium mannanitabidum</name>
    <dbReference type="NCBI Taxonomy" id="1604901"/>
    <lineage>
        <taxon>Bacteria</taxon>
        <taxon>Bacillati</taxon>
        <taxon>Bacillota</taxon>
        <taxon>Clostridia</taxon>
        <taxon>Eubacteriales</taxon>
        <taxon>Clostridiaceae</taxon>
        <taxon>Inconstantimicrobium</taxon>
    </lineage>
</organism>
<evidence type="ECO:0000313" key="2">
    <source>
        <dbReference type="Proteomes" id="UP001058074"/>
    </source>
</evidence>
<protein>
    <submittedName>
        <fullName evidence="1">Ribonuclease J</fullName>
    </submittedName>
</protein>
<gene>
    <name evidence="1" type="primary">rnj_1</name>
    <name evidence="1" type="ORF">rsdtw13_18740</name>
</gene>
<dbReference type="Proteomes" id="UP001058074">
    <property type="component" value="Unassembled WGS sequence"/>
</dbReference>
<name>A0ACB5RCY3_9CLOT</name>
<keyword evidence="2" id="KW-1185">Reference proteome</keyword>